<dbReference type="SUPFAM" id="SSF57850">
    <property type="entry name" value="RING/U-box"/>
    <property type="match status" value="3"/>
</dbReference>
<keyword evidence="6 9" id="KW-0863">Zinc-finger</keyword>
<reference evidence="12" key="1">
    <citation type="submission" date="2021-06" db="EMBL/GenBank/DDBJ databases">
        <authorList>
            <person name="Kallberg Y."/>
            <person name="Tangrot J."/>
            <person name="Rosling A."/>
        </authorList>
    </citation>
    <scope>NUCLEOTIDE SEQUENCE</scope>
    <source>
        <strain evidence="12">CL551</strain>
    </source>
</reference>
<dbReference type="InterPro" id="IPR002867">
    <property type="entry name" value="IBR_dom"/>
</dbReference>
<organism evidence="12 13">
    <name type="scientific">Acaulospora morrowiae</name>
    <dbReference type="NCBI Taxonomy" id="94023"/>
    <lineage>
        <taxon>Eukaryota</taxon>
        <taxon>Fungi</taxon>
        <taxon>Fungi incertae sedis</taxon>
        <taxon>Mucoromycota</taxon>
        <taxon>Glomeromycotina</taxon>
        <taxon>Glomeromycetes</taxon>
        <taxon>Diversisporales</taxon>
        <taxon>Acaulosporaceae</taxon>
        <taxon>Acaulospora</taxon>
    </lineage>
</organism>
<accession>A0A9N8YNK4</accession>
<keyword evidence="7" id="KW-0833">Ubl conjugation pathway</keyword>
<name>A0A9N8YNK4_9GLOM</name>
<dbReference type="Gene3D" id="1.20.120.1750">
    <property type="match status" value="1"/>
</dbReference>
<evidence type="ECO:0000256" key="7">
    <source>
        <dbReference type="ARBA" id="ARBA00022786"/>
    </source>
</evidence>
<sequence length="193" mass="22012">MMLLKCCICYEGFSTIKKITSDCNHNVDICADCILGHIKEELESKGVDAPLRCPKPRCKAELTYNDVHRLASKELFTRYDRLLMISVIRKLPNFRWCKAPKCGSGQEHTTGDDSPIVTCKACGEKSCFTHDVPWHKDLTCGEFDEILSTRSNTATRAYYERHTKQCPKCASPIEKNEGCDHMTCYCGHEFCWL</sequence>
<dbReference type="Pfam" id="PF01485">
    <property type="entry name" value="IBR"/>
    <property type="match status" value="1"/>
</dbReference>
<dbReference type="PROSITE" id="PS50089">
    <property type="entry name" value="ZF_RING_2"/>
    <property type="match status" value="1"/>
</dbReference>
<dbReference type="GO" id="GO:0016567">
    <property type="term" value="P:protein ubiquitination"/>
    <property type="evidence" value="ECO:0007669"/>
    <property type="project" value="InterPro"/>
</dbReference>
<keyword evidence="8" id="KW-0862">Zinc</keyword>
<dbReference type="InterPro" id="IPR031127">
    <property type="entry name" value="E3_UB_ligase_RBR"/>
</dbReference>
<feature type="domain" description="RING-type" evidence="10">
    <location>
        <begin position="6"/>
        <end position="57"/>
    </location>
</feature>
<keyword evidence="13" id="KW-1185">Reference proteome</keyword>
<comment type="catalytic activity">
    <reaction evidence="1">
        <text>[E2 ubiquitin-conjugating enzyme]-S-ubiquitinyl-L-cysteine + [acceptor protein]-L-lysine = [E2 ubiquitin-conjugating enzyme]-L-cysteine + [acceptor protein]-N(6)-ubiquitinyl-L-lysine.</text>
        <dbReference type="EC" id="2.3.2.31"/>
    </reaction>
</comment>
<keyword evidence="3" id="KW-0808">Transferase</keyword>
<protein>
    <recommendedName>
        <fullName evidence="2">RBR-type E3 ubiquitin transferase</fullName>
        <ecNumber evidence="2">2.3.2.31</ecNumber>
    </recommendedName>
</protein>
<evidence type="ECO:0000313" key="12">
    <source>
        <dbReference type="EMBL" id="CAG8445851.1"/>
    </source>
</evidence>
<evidence type="ECO:0000256" key="3">
    <source>
        <dbReference type="ARBA" id="ARBA00022679"/>
    </source>
</evidence>
<evidence type="ECO:0000256" key="6">
    <source>
        <dbReference type="ARBA" id="ARBA00022771"/>
    </source>
</evidence>
<dbReference type="GO" id="GO:0008270">
    <property type="term" value="F:zinc ion binding"/>
    <property type="evidence" value="ECO:0007669"/>
    <property type="project" value="UniProtKB-KW"/>
</dbReference>
<keyword evidence="4" id="KW-0479">Metal-binding</keyword>
<dbReference type="SMART" id="SM00647">
    <property type="entry name" value="IBR"/>
    <property type="match status" value="2"/>
</dbReference>
<dbReference type="InterPro" id="IPR044066">
    <property type="entry name" value="TRIAD_supradom"/>
</dbReference>
<evidence type="ECO:0000256" key="1">
    <source>
        <dbReference type="ARBA" id="ARBA00001798"/>
    </source>
</evidence>
<comment type="caution">
    <text evidence="12">The sequence shown here is derived from an EMBL/GenBank/DDBJ whole genome shotgun (WGS) entry which is preliminary data.</text>
</comment>
<dbReference type="Pfam" id="PF22191">
    <property type="entry name" value="IBR_1"/>
    <property type="match status" value="1"/>
</dbReference>
<evidence type="ECO:0000259" key="11">
    <source>
        <dbReference type="PROSITE" id="PS51873"/>
    </source>
</evidence>
<evidence type="ECO:0000256" key="8">
    <source>
        <dbReference type="ARBA" id="ARBA00022833"/>
    </source>
</evidence>
<dbReference type="EMBL" id="CAJVPV010000179">
    <property type="protein sequence ID" value="CAG8445851.1"/>
    <property type="molecule type" value="Genomic_DNA"/>
</dbReference>
<evidence type="ECO:0000256" key="9">
    <source>
        <dbReference type="PROSITE-ProRule" id="PRU00175"/>
    </source>
</evidence>
<evidence type="ECO:0000256" key="4">
    <source>
        <dbReference type="ARBA" id="ARBA00022723"/>
    </source>
</evidence>
<dbReference type="InterPro" id="IPR013083">
    <property type="entry name" value="Znf_RING/FYVE/PHD"/>
</dbReference>
<evidence type="ECO:0000256" key="2">
    <source>
        <dbReference type="ARBA" id="ARBA00012251"/>
    </source>
</evidence>
<dbReference type="PANTHER" id="PTHR11685">
    <property type="entry name" value="RBR FAMILY RING FINGER AND IBR DOMAIN-CONTAINING"/>
    <property type="match status" value="1"/>
</dbReference>
<dbReference type="AlphaFoldDB" id="A0A9N8YNK4"/>
<evidence type="ECO:0000256" key="5">
    <source>
        <dbReference type="ARBA" id="ARBA00022737"/>
    </source>
</evidence>
<keyword evidence="5" id="KW-0677">Repeat</keyword>
<proteinExistence type="predicted"/>
<dbReference type="EC" id="2.3.2.31" evidence="2"/>
<feature type="domain" description="RING-type" evidence="11">
    <location>
        <begin position="2"/>
        <end position="193"/>
    </location>
</feature>
<dbReference type="Gene3D" id="3.30.40.10">
    <property type="entry name" value="Zinc/RING finger domain, C3HC4 (zinc finger)"/>
    <property type="match status" value="1"/>
</dbReference>
<dbReference type="InterPro" id="IPR001841">
    <property type="entry name" value="Znf_RING"/>
</dbReference>
<dbReference type="Proteomes" id="UP000789342">
    <property type="component" value="Unassembled WGS sequence"/>
</dbReference>
<evidence type="ECO:0000313" key="13">
    <source>
        <dbReference type="Proteomes" id="UP000789342"/>
    </source>
</evidence>
<dbReference type="GO" id="GO:0061630">
    <property type="term" value="F:ubiquitin protein ligase activity"/>
    <property type="evidence" value="ECO:0007669"/>
    <property type="project" value="UniProtKB-EC"/>
</dbReference>
<evidence type="ECO:0000259" key="10">
    <source>
        <dbReference type="PROSITE" id="PS50089"/>
    </source>
</evidence>
<dbReference type="OrthoDB" id="1431934at2759"/>
<dbReference type="CDD" id="cd20335">
    <property type="entry name" value="BRcat_RBR"/>
    <property type="match status" value="1"/>
</dbReference>
<dbReference type="PROSITE" id="PS51873">
    <property type="entry name" value="TRIAD"/>
    <property type="match status" value="1"/>
</dbReference>
<gene>
    <name evidence="12" type="ORF">AMORRO_LOCUS602</name>
</gene>